<feature type="coiled-coil region" evidence="1">
    <location>
        <begin position="286"/>
        <end position="313"/>
    </location>
</feature>
<dbReference type="PANTHER" id="PTHR34057">
    <property type="entry name" value="ELONGATION FACTOR"/>
    <property type="match status" value="1"/>
</dbReference>
<evidence type="ECO:0000256" key="2">
    <source>
        <dbReference type="SAM" id="MobiDB-lite"/>
    </source>
</evidence>
<evidence type="ECO:0000313" key="3">
    <source>
        <dbReference type="EMBL" id="KAH7566659.1"/>
    </source>
</evidence>
<reference evidence="3 4" key="1">
    <citation type="submission" date="2021-02" db="EMBL/GenBank/DDBJ databases">
        <title>Plant Genome Project.</title>
        <authorList>
            <person name="Zhang R.-G."/>
        </authorList>
    </citation>
    <scope>NUCLEOTIDE SEQUENCE [LARGE SCALE GENOMIC DNA]</scope>
    <source>
        <tissue evidence="3">Leaves</tissue>
    </source>
</reference>
<feature type="compositionally biased region" description="Basic residues" evidence="2">
    <location>
        <begin position="473"/>
        <end position="486"/>
    </location>
</feature>
<keyword evidence="1" id="KW-0175">Coiled coil</keyword>
<evidence type="ECO:0000313" key="4">
    <source>
        <dbReference type="Proteomes" id="UP000827721"/>
    </source>
</evidence>
<dbReference type="PANTHER" id="PTHR34057:SF10">
    <property type="entry name" value="TRANSPOSASE, PTTA_EN_SPM, PLANT"/>
    <property type="match status" value="1"/>
</dbReference>
<accession>A0ABQ8HQN5</accession>
<gene>
    <name evidence="3" type="ORF">JRO89_XS08G0211100</name>
</gene>
<sequence length="486" mass="54768">MGPAVEMEGKSDIMMDISATKQNDGNVLQHHEDALMPCASNIEDNTFHMGALFDGEAKVQNGSEDVEVNITDCTKSIDHILIEAECKDATENSSSFGDTISGTDDGSSMDDVAVDSPFCDGNALASVFDGALPMRNNKLTDHWRRFVRPIMWRCKWVELQIKEFQSQALKYDRELARYDQRKQSEFEKSILEGFDSKSRPFSYQFGRNQVMTRKKRKRAEETTDLASYMSHHNLFSYYEYKRSVADGAFVDNDCGNLDNKTVNRNDNFEFENGWTSLDLREGGDSLEQMLWKIEVAQSEVRKLKTRIDKVVSENPGKFTSVNRLSLLVPCDALTDSDRAASPPNNVNGMPDRSLYISSQHISKCNMRDLFMPESAVSSQREVTTFPDMIESIGLPQVGVSCENIGEAILMHNQTSEEEFHNFERVISQFTEKPQVPTSKLEALPPVMAPEAGLPVKMSVPDGQPSSSRSNVRNNKRKWGRQKSRTG</sequence>
<evidence type="ECO:0000256" key="1">
    <source>
        <dbReference type="SAM" id="Coils"/>
    </source>
</evidence>
<protein>
    <submittedName>
        <fullName evidence="3">Uncharacterized protein</fullName>
    </submittedName>
</protein>
<comment type="caution">
    <text evidence="3">The sequence shown here is derived from an EMBL/GenBank/DDBJ whole genome shotgun (WGS) entry which is preliminary data.</text>
</comment>
<name>A0ABQ8HQN5_9ROSI</name>
<proteinExistence type="predicted"/>
<dbReference type="EMBL" id="JAFEMO010000008">
    <property type="protein sequence ID" value="KAH7566659.1"/>
    <property type="molecule type" value="Genomic_DNA"/>
</dbReference>
<dbReference type="CDD" id="cd11650">
    <property type="entry name" value="AT4G37440_like"/>
    <property type="match status" value="1"/>
</dbReference>
<keyword evidence="4" id="KW-1185">Reference proteome</keyword>
<organism evidence="3 4">
    <name type="scientific">Xanthoceras sorbifolium</name>
    <dbReference type="NCBI Taxonomy" id="99658"/>
    <lineage>
        <taxon>Eukaryota</taxon>
        <taxon>Viridiplantae</taxon>
        <taxon>Streptophyta</taxon>
        <taxon>Embryophyta</taxon>
        <taxon>Tracheophyta</taxon>
        <taxon>Spermatophyta</taxon>
        <taxon>Magnoliopsida</taxon>
        <taxon>eudicotyledons</taxon>
        <taxon>Gunneridae</taxon>
        <taxon>Pentapetalae</taxon>
        <taxon>rosids</taxon>
        <taxon>malvids</taxon>
        <taxon>Sapindales</taxon>
        <taxon>Sapindaceae</taxon>
        <taxon>Xanthoceroideae</taxon>
        <taxon>Xanthoceras</taxon>
    </lineage>
</organism>
<dbReference type="Proteomes" id="UP000827721">
    <property type="component" value="Unassembled WGS sequence"/>
</dbReference>
<feature type="region of interest" description="Disordered" evidence="2">
    <location>
        <begin position="444"/>
        <end position="486"/>
    </location>
</feature>
<dbReference type="InterPro" id="IPR038745">
    <property type="entry name" value="AT4G37440-like"/>
</dbReference>